<evidence type="ECO:0000313" key="1">
    <source>
        <dbReference type="EMBL" id="TMS11579.1"/>
    </source>
</evidence>
<accession>A0ACD3QWR1</accession>
<organism evidence="1 2">
    <name type="scientific">Larimichthys crocea</name>
    <name type="common">Large yellow croaker</name>
    <name type="synonym">Pseudosciaena crocea</name>
    <dbReference type="NCBI Taxonomy" id="215358"/>
    <lineage>
        <taxon>Eukaryota</taxon>
        <taxon>Metazoa</taxon>
        <taxon>Chordata</taxon>
        <taxon>Craniata</taxon>
        <taxon>Vertebrata</taxon>
        <taxon>Euteleostomi</taxon>
        <taxon>Actinopterygii</taxon>
        <taxon>Neopterygii</taxon>
        <taxon>Teleostei</taxon>
        <taxon>Neoteleostei</taxon>
        <taxon>Acanthomorphata</taxon>
        <taxon>Eupercaria</taxon>
        <taxon>Sciaenidae</taxon>
        <taxon>Larimichthys</taxon>
    </lineage>
</organism>
<protein>
    <submittedName>
        <fullName evidence="1">Uncharacterized protein</fullName>
    </submittedName>
</protein>
<evidence type="ECO:0000313" key="2">
    <source>
        <dbReference type="Proteomes" id="UP000793456"/>
    </source>
</evidence>
<reference evidence="1" key="1">
    <citation type="submission" date="2018-11" db="EMBL/GenBank/DDBJ databases">
        <title>The sequence and de novo assembly of Larimichthys crocea genome using PacBio and Hi-C technologies.</title>
        <authorList>
            <person name="Xu P."/>
            <person name="Chen B."/>
            <person name="Zhou Z."/>
            <person name="Ke Q."/>
            <person name="Wu Y."/>
            <person name="Bai H."/>
            <person name="Pu F."/>
        </authorList>
    </citation>
    <scope>NUCLEOTIDE SEQUENCE</scope>
    <source>
        <tissue evidence="1">Muscle</tissue>
    </source>
</reference>
<dbReference type="EMBL" id="CM011686">
    <property type="protein sequence ID" value="TMS11579.1"/>
    <property type="molecule type" value="Genomic_DNA"/>
</dbReference>
<gene>
    <name evidence="1" type="ORF">E3U43_018970</name>
</gene>
<proteinExistence type="predicted"/>
<sequence>MFCPFCGNHLSQLLRFCISCGRSLEFLKDTDQTEGPSAQSTAKQPENAKQTEQPCPSYKQFMEYRSTKSKERQSFNCGPKERHKHKEKKNVQINIGLMVPHGTDLKPLRGKTLPLFTDPEVAAPDLLKQAVQKMTTFNKDMDEGPYVLLYPDCSEVVHVPGTERPFKLTEYKKEIGKAYSRITFFLCLETHFKGVDDTPDSNTPDSDTSDSEIVITSRSTAQFNQADTVVFEPQNQSTPKRKPEDEGEEMNITLPDIIANLSHPIDHGRVSRFNISRANVWDGAVRGFKRTTYSETCDMLVKFTDDAGVLEEGIDTGGPRREFLTLLMKHLKDRPIFDGPEGHRFLVYNANAVREDEYYLAGKMIAVSIVHGGPGPHFLSEDVVHYLAGQPSFKATVNSITDEEIVKALQEIENAASVDALRECTMRHSTMLQTAGCLRHVASVEAKKEIVSDYLHWYIIDRNSSVIDRFKDGLSALQFFTALQLHPALLSPVLTHSEKGLTALQLERLFKPDLSPPGSNRRCKESETLGYWADYLLDCEEGQAAVSVEDVFMFATGLTSLPPSGLEPSPKIEFLDDSPFPMANTCSNTLKLPLLDTYTVFKTQMDFGLQNSPGFGCF</sequence>
<dbReference type="Proteomes" id="UP000793456">
    <property type="component" value="Chromosome XIII"/>
</dbReference>
<name>A0ACD3QWR1_LARCR</name>
<keyword evidence="2" id="KW-1185">Reference proteome</keyword>
<comment type="caution">
    <text evidence="1">The sequence shown here is derived from an EMBL/GenBank/DDBJ whole genome shotgun (WGS) entry which is preliminary data.</text>
</comment>